<dbReference type="InterPro" id="IPR014710">
    <property type="entry name" value="RmlC-like_jellyroll"/>
</dbReference>
<dbReference type="InterPro" id="IPR005467">
    <property type="entry name" value="His_kinase_dom"/>
</dbReference>
<dbReference type="HOGENOM" id="CLU_000445_114_81_4"/>
<dbReference type="CDD" id="cd00038">
    <property type="entry name" value="CAP_ED"/>
    <property type="match status" value="1"/>
</dbReference>
<dbReference type="Pfam" id="PF02518">
    <property type="entry name" value="HATPase_c"/>
    <property type="match status" value="1"/>
</dbReference>
<accession>B2JQZ7</accession>
<dbReference type="EC" id="2.7.13.3" evidence="2"/>
<dbReference type="InterPro" id="IPR018490">
    <property type="entry name" value="cNMP-bd_dom_sf"/>
</dbReference>
<dbReference type="SUPFAM" id="SSF51206">
    <property type="entry name" value="cAMP-binding domain-like"/>
    <property type="match status" value="1"/>
</dbReference>
<dbReference type="EMBL" id="CP001044">
    <property type="protein sequence ID" value="ACC73688.1"/>
    <property type="molecule type" value="Genomic_DNA"/>
</dbReference>
<dbReference type="InterPro" id="IPR000595">
    <property type="entry name" value="cNMP-bd_dom"/>
</dbReference>
<dbReference type="Gene3D" id="2.60.120.10">
    <property type="entry name" value="Jelly Rolls"/>
    <property type="match status" value="1"/>
</dbReference>
<dbReference type="InterPro" id="IPR004358">
    <property type="entry name" value="Sig_transdc_His_kin-like_C"/>
</dbReference>
<dbReference type="PRINTS" id="PR00344">
    <property type="entry name" value="BCTRLSENSOR"/>
</dbReference>
<dbReference type="GO" id="GO:0004673">
    <property type="term" value="F:protein histidine kinase activity"/>
    <property type="evidence" value="ECO:0007669"/>
    <property type="project" value="UniProtKB-EC"/>
</dbReference>
<evidence type="ECO:0000259" key="4">
    <source>
        <dbReference type="PROSITE" id="PS50109"/>
    </source>
</evidence>
<dbReference type="InterPro" id="IPR003594">
    <property type="entry name" value="HATPase_dom"/>
</dbReference>
<dbReference type="AlphaFoldDB" id="B2JQZ7"/>
<dbReference type="PANTHER" id="PTHR43065">
    <property type="entry name" value="SENSOR HISTIDINE KINASE"/>
    <property type="match status" value="1"/>
</dbReference>
<proteinExistence type="predicted"/>
<dbReference type="eggNOG" id="COG3852">
    <property type="taxonomic scope" value="Bacteria"/>
</dbReference>
<dbReference type="SMART" id="SM00387">
    <property type="entry name" value="HATPase_c"/>
    <property type="match status" value="1"/>
</dbReference>
<dbReference type="STRING" id="391038.Bphy_4577"/>
<dbReference type="Pfam" id="PF00027">
    <property type="entry name" value="cNMP_binding"/>
    <property type="match status" value="1"/>
</dbReference>
<feature type="domain" description="Histidine kinase" evidence="4">
    <location>
        <begin position="295"/>
        <end position="461"/>
    </location>
</feature>
<feature type="domain" description="Cyclic nucleotide-binding" evidence="3">
    <location>
        <begin position="12"/>
        <end position="131"/>
    </location>
</feature>
<dbReference type="Proteomes" id="UP000001192">
    <property type="component" value="Chromosome 2"/>
</dbReference>
<keyword evidence="6" id="KW-1185">Reference proteome</keyword>
<evidence type="ECO:0000256" key="2">
    <source>
        <dbReference type="ARBA" id="ARBA00012438"/>
    </source>
</evidence>
<protein>
    <recommendedName>
        <fullName evidence="2">histidine kinase</fullName>
        <ecNumber evidence="2">2.7.13.3</ecNumber>
    </recommendedName>
</protein>
<reference evidence="6" key="1">
    <citation type="journal article" date="2014" name="Stand. Genomic Sci.">
        <title>Complete genome sequence of Burkholderia phymatum STM815(T), a broad host range and efficient nitrogen-fixing symbiont of Mimosa species.</title>
        <authorList>
            <person name="Moulin L."/>
            <person name="Klonowska A."/>
            <person name="Caroline B."/>
            <person name="Booth K."/>
            <person name="Vriezen J.A."/>
            <person name="Melkonian R."/>
            <person name="James E.K."/>
            <person name="Young J.P."/>
            <person name="Bena G."/>
            <person name="Hauser L."/>
            <person name="Land M."/>
            <person name="Kyrpides N."/>
            <person name="Bruce D."/>
            <person name="Chain P."/>
            <person name="Copeland A."/>
            <person name="Pitluck S."/>
            <person name="Woyke T."/>
            <person name="Lizotte-Waniewski M."/>
            <person name="Bristow J."/>
            <person name="Riley M."/>
        </authorList>
    </citation>
    <scope>NUCLEOTIDE SEQUENCE [LARGE SCALE GENOMIC DNA]</scope>
    <source>
        <strain evidence="6">DSM 17167 / CIP 108236 / LMG 21445 / STM815</strain>
    </source>
</reference>
<dbReference type="PANTHER" id="PTHR43065:SF48">
    <property type="entry name" value="HISTIDINE KINASE"/>
    <property type="match status" value="1"/>
</dbReference>
<evidence type="ECO:0000313" key="5">
    <source>
        <dbReference type="EMBL" id="ACC73688.1"/>
    </source>
</evidence>
<dbReference type="RefSeq" id="WP_012403860.1">
    <property type="nucleotide sequence ID" value="NC_010623.1"/>
</dbReference>
<dbReference type="OrthoDB" id="224978at2"/>
<dbReference type="Gene3D" id="3.30.565.10">
    <property type="entry name" value="Histidine kinase-like ATPase, C-terminal domain"/>
    <property type="match status" value="1"/>
</dbReference>
<gene>
    <name evidence="5" type="ordered locus">Bphy_4577</name>
</gene>
<sequence>MSDLSTLFGMALFDDLPEARREWLRANLVEHHLKKGDILLREGQRVTHQFILLDGELITEKTIGGRQVFDDRRPAPASIAETSLLSEMPLPLTFIAATDCYLAALPEPVVRALLNDCGSFRRNIFRSMYSRISAYDTFILNGEKLAALGRLSAGLAHELNNPAAAVARAADGMRESLAHLRKATPALVLSAIPAEVVGKLDDWANRAAPAVDATPRAALRQSEAESLLADWLAAQGLEKPWLIAPQLSTAGFSPADLEHVAASATSEQFGALVGWLAAVLELRSLANQAWIGAGRISEIVKAMKDYSYMDQAPLQEVDIHCGIEDTLTIMRHKLKQGVTVKRDYDRTLPHVPVYGSELNQVWTNLIDNAVDAMEGSGELTIRSRRDGNFAVVEIVDTGAGIPSHILPRLFEPFFTTKPPGRGSGLGLHIAYRTVVQRHNGLISVGSDDGETIFKICLPLSQTL</sequence>
<evidence type="ECO:0000313" key="6">
    <source>
        <dbReference type="Proteomes" id="UP000001192"/>
    </source>
</evidence>
<name>B2JQZ7_PARP8</name>
<evidence type="ECO:0000259" key="3">
    <source>
        <dbReference type="PROSITE" id="PS50042"/>
    </source>
</evidence>
<dbReference type="PROSITE" id="PS50042">
    <property type="entry name" value="CNMP_BINDING_3"/>
    <property type="match status" value="1"/>
</dbReference>
<dbReference type="PROSITE" id="PS50109">
    <property type="entry name" value="HIS_KIN"/>
    <property type="match status" value="1"/>
</dbReference>
<evidence type="ECO:0000256" key="1">
    <source>
        <dbReference type="ARBA" id="ARBA00000085"/>
    </source>
</evidence>
<dbReference type="KEGG" id="bph:Bphy_4577"/>
<organism evidence="5 6">
    <name type="scientific">Paraburkholderia phymatum (strain DSM 17167 / CIP 108236 / LMG 21445 / STM815)</name>
    <name type="common">Burkholderia phymatum</name>
    <dbReference type="NCBI Taxonomy" id="391038"/>
    <lineage>
        <taxon>Bacteria</taxon>
        <taxon>Pseudomonadati</taxon>
        <taxon>Pseudomonadota</taxon>
        <taxon>Betaproteobacteria</taxon>
        <taxon>Burkholderiales</taxon>
        <taxon>Burkholderiaceae</taxon>
        <taxon>Paraburkholderia</taxon>
    </lineage>
</organism>
<dbReference type="SUPFAM" id="SSF55874">
    <property type="entry name" value="ATPase domain of HSP90 chaperone/DNA topoisomerase II/histidine kinase"/>
    <property type="match status" value="1"/>
</dbReference>
<dbReference type="Gene3D" id="1.10.287.130">
    <property type="match status" value="1"/>
</dbReference>
<comment type="catalytic activity">
    <reaction evidence="1">
        <text>ATP + protein L-histidine = ADP + protein N-phospho-L-histidine.</text>
        <dbReference type="EC" id="2.7.13.3"/>
    </reaction>
</comment>
<dbReference type="InterPro" id="IPR036890">
    <property type="entry name" value="HATPase_C_sf"/>
</dbReference>